<dbReference type="InterPro" id="IPR007039">
    <property type="entry name" value="TrbC/VirB2"/>
</dbReference>
<gene>
    <name evidence="3" type="ORF">HME9302_00081</name>
    <name evidence="4" type="ORF">HME9302_02637</name>
</gene>
<dbReference type="Proteomes" id="UP000253727">
    <property type="component" value="Unassembled WGS sequence"/>
</dbReference>
<proteinExistence type="predicted"/>
<evidence type="ECO:0008006" key="6">
    <source>
        <dbReference type="Google" id="ProtNLM"/>
    </source>
</evidence>
<accession>A0A369Q5W5</accession>
<protein>
    <recommendedName>
        <fullName evidence="6">Type IV secretion system protein virB2</fullName>
    </recommendedName>
</protein>
<name>A0A369Q5W5_9SPHN</name>
<feature type="transmembrane region" description="Helical" evidence="2">
    <location>
        <begin position="61"/>
        <end position="79"/>
    </location>
</feature>
<dbReference type="AlphaFoldDB" id="A0A369Q5W5"/>
<dbReference type="EMBL" id="QBKA01000002">
    <property type="protein sequence ID" value="RDC58905.1"/>
    <property type="molecule type" value="Genomic_DNA"/>
</dbReference>
<feature type="region of interest" description="Disordered" evidence="1">
    <location>
        <begin position="102"/>
        <end position="121"/>
    </location>
</feature>
<sequence length="121" mass="12457">MTLPLRSLFEPAGQSSIGASVDWLTGTLLGSLAIGLCIIAVAVVGLTMLTGRLSLRDGARVVLGCFILLGAPIIANGFMKAGTDIGTAPSLPMDTMVAAPIRDLPPADYDPYAGASLRDDR</sequence>
<dbReference type="Pfam" id="PF04956">
    <property type="entry name" value="TrbC"/>
    <property type="match status" value="1"/>
</dbReference>
<organism evidence="3 5">
    <name type="scientific">Alteripontixanthobacter maritimus</name>
    <dbReference type="NCBI Taxonomy" id="2161824"/>
    <lineage>
        <taxon>Bacteria</taxon>
        <taxon>Pseudomonadati</taxon>
        <taxon>Pseudomonadota</taxon>
        <taxon>Alphaproteobacteria</taxon>
        <taxon>Sphingomonadales</taxon>
        <taxon>Erythrobacteraceae</taxon>
        <taxon>Alteripontixanthobacter</taxon>
    </lineage>
</organism>
<evidence type="ECO:0000256" key="2">
    <source>
        <dbReference type="SAM" id="Phobius"/>
    </source>
</evidence>
<keyword evidence="2" id="KW-0812">Transmembrane</keyword>
<keyword evidence="2" id="KW-0472">Membrane</keyword>
<dbReference type="OrthoDB" id="7427835at2"/>
<evidence type="ECO:0000313" key="4">
    <source>
        <dbReference type="EMBL" id="RDC61415.1"/>
    </source>
</evidence>
<comment type="caution">
    <text evidence="3">The sequence shown here is derived from an EMBL/GenBank/DDBJ whole genome shotgun (WGS) entry which is preliminary data.</text>
</comment>
<evidence type="ECO:0000313" key="5">
    <source>
        <dbReference type="Proteomes" id="UP000253727"/>
    </source>
</evidence>
<evidence type="ECO:0000256" key="1">
    <source>
        <dbReference type="SAM" id="MobiDB-lite"/>
    </source>
</evidence>
<keyword evidence="2" id="KW-1133">Transmembrane helix</keyword>
<reference evidence="3 5" key="1">
    <citation type="submission" date="2018-04" db="EMBL/GenBank/DDBJ databases">
        <title>Altererythrobacter sp. HME9302 genome sequencing and assembly.</title>
        <authorList>
            <person name="Kang H."/>
            <person name="Kim H."/>
            <person name="Joh K."/>
        </authorList>
    </citation>
    <scope>NUCLEOTIDE SEQUENCE [LARGE SCALE GENOMIC DNA]</scope>
    <source>
        <strain evidence="3 5">HME9302</strain>
    </source>
</reference>
<evidence type="ECO:0000313" key="3">
    <source>
        <dbReference type="EMBL" id="RDC58905.1"/>
    </source>
</evidence>
<keyword evidence="5" id="KW-1185">Reference proteome</keyword>
<feature type="transmembrane region" description="Helical" evidence="2">
    <location>
        <begin position="28"/>
        <end position="49"/>
    </location>
</feature>
<dbReference type="EMBL" id="QBKA01000002">
    <property type="protein sequence ID" value="RDC61415.1"/>
    <property type="molecule type" value="Genomic_DNA"/>
</dbReference>
<dbReference type="RefSeq" id="WP_115365357.1">
    <property type="nucleotide sequence ID" value="NZ_QBKA01000002.1"/>
</dbReference>